<proteinExistence type="inferred from homology"/>
<dbReference type="PANTHER" id="PTHR42904">
    <property type="entry name" value="NUDIX HYDROLASE, NUDC SUBFAMILY"/>
    <property type="match status" value="1"/>
</dbReference>
<comment type="catalytic activity">
    <reaction evidence="18">
        <text>NAD(+) + H2O = beta-nicotinamide D-ribonucleotide + AMP + 2 H(+)</text>
        <dbReference type="Rhea" id="RHEA:11800"/>
        <dbReference type="ChEBI" id="CHEBI:14649"/>
        <dbReference type="ChEBI" id="CHEBI:15377"/>
        <dbReference type="ChEBI" id="CHEBI:15378"/>
        <dbReference type="ChEBI" id="CHEBI:57540"/>
        <dbReference type="ChEBI" id="CHEBI:456215"/>
        <dbReference type="EC" id="3.6.1.22"/>
    </reaction>
    <physiologicalReaction direction="left-to-right" evidence="18">
        <dbReference type="Rhea" id="RHEA:11801"/>
    </physiologicalReaction>
</comment>
<evidence type="ECO:0000256" key="19">
    <source>
        <dbReference type="ARBA" id="ARBA00049264"/>
    </source>
</evidence>
<feature type="domain" description="Nudix hydrolase" evidence="21">
    <location>
        <begin position="318"/>
        <end position="443"/>
    </location>
</feature>
<evidence type="ECO:0000256" key="8">
    <source>
        <dbReference type="ARBA" id="ARBA00022842"/>
    </source>
</evidence>
<dbReference type="Gene3D" id="3.90.79.10">
    <property type="entry name" value="Nucleoside Triphosphate Pyrophosphohydrolase"/>
    <property type="match status" value="1"/>
</dbReference>
<evidence type="ECO:0000256" key="18">
    <source>
        <dbReference type="ARBA" id="ARBA00049196"/>
    </source>
</evidence>
<organism evidence="22 23">
    <name type="scientific">Bugula neritina</name>
    <name type="common">Brown bryozoan</name>
    <name type="synonym">Sertularia neritina</name>
    <dbReference type="NCBI Taxonomy" id="10212"/>
    <lineage>
        <taxon>Eukaryota</taxon>
        <taxon>Metazoa</taxon>
        <taxon>Spiralia</taxon>
        <taxon>Lophotrochozoa</taxon>
        <taxon>Bryozoa</taxon>
        <taxon>Gymnolaemata</taxon>
        <taxon>Cheilostomatida</taxon>
        <taxon>Flustrina</taxon>
        <taxon>Buguloidea</taxon>
        <taxon>Bugulidae</taxon>
        <taxon>Bugula</taxon>
    </lineage>
</organism>
<dbReference type="GO" id="GO:0006742">
    <property type="term" value="P:NADP+ catabolic process"/>
    <property type="evidence" value="ECO:0007669"/>
    <property type="project" value="TreeGrafter"/>
</dbReference>
<evidence type="ECO:0000256" key="9">
    <source>
        <dbReference type="ARBA" id="ARBA00022857"/>
    </source>
</evidence>
<evidence type="ECO:0000256" key="15">
    <source>
        <dbReference type="ARBA" id="ARBA00045837"/>
    </source>
</evidence>
<evidence type="ECO:0000313" key="22">
    <source>
        <dbReference type="EMBL" id="KAF6017201.1"/>
    </source>
</evidence>
<keyword evidence="6" id="KW-0479">Metal-binding</keyword>
<evidence type="ECO:0000313" key="23">
    <source>
        <dbReference type="Proteomes" id="UP000593567"/>
    </source>
</evidence>
<dbReference type="OrthoDB" id="10249612at2759"/>
<dbReference type="EC" id="3.6.1.22" evidence="5"/>
<dbReference type="AlphaFoldDB" id="A0A7J7IUX3"/>
<comment type="subcellular location">
    <subcellularLocation>
        <location evidence="3">Cytoplasmic granule</location>
    </subcellularLocation>
</comment>
<evidence type="ECO:0000256" key="17">
    <source>
        <dbReference type="ARBA" id="ARBA00047501"/>
    </source>
</evidence>
<dbReference type="GO" id="GO:0005777">
    <property type="term" value="C:peroxisome"/>
    <property type="evidence" value="ECO:0007669"/>
    <property type="project" value="TreeGrafter"/>
</dbReference>
<evidence type="ECO:0000256" key="14">
    <source>
        <dbReference type="ARBA" id="ARBA00031178"/>
    </source>
</evidence>
<dbReference type="GO" id="GO:0046872">
    <property type="term" value="F:metal ion binding"/>
    <property type="evidence" value="ECO:0007669"/>
    <property type="project" value="UniProtKB-KW"/>
</dbReference>
<evidence type="ECO:0000256" key="16">
    <source>
        <dbReference type="ARBA" id="ARBA00046702"/>
    </source>
</evidence>
<comment type="catalytic activity">
    <reaction evidence="17">
        <text>NADPH + H2O = reduced beta-nicotinamide D-ribonucleotide + adenosine 2',5'-bisphosphate + 2 H(+)</text>
        <dbReference type="Rhea" id="RHEA:60820"/>
        <dbReference type="ChEBI" id="CHEBI:15377"/>
        <dbReference type="ChEBI" id="CHEBI:15378"/>
        <dbReference type="ChEBI" id="CHEBI:57783"/>
        <dbReference type="ChEBI" id="CHEBI:90832"/>
        <dbReference type="ChEBI" id="CHEBI:194156"/>
    </reaction>
    <physiologicalReaction direction="left-to-right" evidence="17">
        <dbReference type="Rhea" id="RHEA:60821"/>
    </physiologicalReaction>
</comment>
<dbReference type="InterPro" id="IPR036770">
    <property type="entry name" value="Ankyrin_rpt-contain_sf"/>
</dbReference>
<dbReference type="InterPro" id="IPR015797">
    <property type="entry name" value="NUDIX_hydrolase-like_dom_sf"/>
</dbReference>
<keyword evidence="23" id="KW-1185">Reference proteome</keyword>
<dbReference type="PROSITE" id="PS50297">
    <property type="entry name" value="ANK_REP_REGION"/>
    <property type="match status" value="1"/>
</dbReference>
<evidence type="ECO:0000256" key="6">
    <source>
        <dbReference type="ARBA" id="ARBA00022723"/>
    </source>
</evidence>
<comment type="catalytic activity">
    <reaction evidence="19">
        <text>NADH + H2O = reduced beta-nicotinamide D-ribonucleotide + AMP + 2 H(+)</text>
        <dbReference type="Rhea" id="RHEA:48868"/>
        <dbReference type="ChEBI" id="CHEBI:15377"/>
        <dbReference type="ChEBI" id="CHEBI:15378"/>
        <dbReference type="ChEBI" id="CHEBI:57945"/>
        <dbReference type="ChEBI" id="CHEBI:90832"/>
        <dbReference type="ChEBI" id="CHEBI:456215"/>
        <dbReference type="EC" id="3.6.1.22"/>
    </reaction>
    <physiologicalReaction direction="left-to-right" evidence="19">
        <dbReference type="Rhea" id="RHEA:48869"/>
    </physiologicalReaction>
</comment>
<comment type="cofactor">
    <cofactor evidence="1">
        <name>Mg(2+)</name>
        <dbReference type="ChEBI" id="CHEBI:18420"/>
    </cofactor>
</comment>
<keyword evidence="20" id="KW-0040">ANK repeat</keyword>
<evidence type="ECO:0000256" key="4">
    <source>
        <dbReference type="ARBA" id="ARBA00009595"/>
    </source>
</evidence>
<dbReference type="InterPro" id="IPR020084">
    <property type="entry name" value="NUDIX_hydrolase_CS"/>
</dbReference>
<dbReference type="CDD" id="cd03429">
    <property type="entry name" value="NUDIX_NADH_pyrophosphatase_Nudt13"/>
    <property type="match status" value="1"/>
</dbReference>
<evidence type="ECO:0000256" key="10">
    <source>
        <dbReference type="ARBA" id="ARBA00023027"/>
    </source>
</evidence>
<evidence type="ECO:0000259" key="21">
    <source>
        <dbReference type="PROSITE" id="PS51462"/>
    </source>
</evidence>
<evidence type="ECO:0000256" key="3">
    <source>
        <dbReference type="ARBA" id="ARBA00004463"/>
    </source>
</evidence>
<dbReference type="PROSITE" id="PS51462">
    <property type="entry name" value="NUDIX"/>
    <property type="match status" value="1"/>
</dbReference>
<dbReference type="InterPro" id="IPR020476">
    <property type="entry name" value="Nudix_hydrolase"/>
</dbReference>
<dbReference type="Gene3D" id="1.25.40.20">
    <property type="entry name" value="Ankyrin repeat-containing domain"/>
    <property type="match status" value="1"/>
</dbReference>
<evidence type="ECO:0000256" key="5">
    <source>
        <dbReference type="ARBA" id="ARBA00012381"/>
    </source>
</evidence>
<dbReference type="EMBL" id="VXIV02003424">
    <property type="protein sequence ID" value="KAF6017201.1"/>
    <property type="molecule type" value="Genomic_DNA"/>
</dbReference>
<dbReference type="Pfam" id="PF12796">
    <property type="entry name" value="Ank_2"/>
    <property type="match status" value="1"/>
</dbReference>
<dbReference type="NCBIfam" id="NF001299">
    <property type="entry name" value="PRK00241.1"/>
    <property type="match status" value="1"/>
</dbReference>
<dbReference type="GO" id="GO:0035529">
    <property type="term" value="F:NADH pyrophosphatase activity"/>
    <property type="evidence" value="ECO:0007669"/>
    <property type="project" value="TreeGrafter"/>
</dbReference>
<comment type="similarity">
    <text evidence="4">Belongs to the Nudix hydrolase family. NudC subfamily.</text>
</comment>
<reference evidence="22" key="1">
    <citation type="submission" date="2020-06" db="EMBL/GenBank/DDBJ databases">
        <title>Draft genome of Bugula neritina, a colonial animal packing powerful symbionts and potential medicines.</title>
        <authorList>
            <person name="Rayko M."/>
        </authorList>
    </citation>
    <scope>NUCLEOTIDE SEQUENCE [LARGE SCALE GENOMIC DNA]</scope>
    <source>
        <strain evidence="22">Kwan_BN1</strain>
    </source>
</reference>
<comment type="caution">
    <text evidence="22">The sequence shown here is derived from an EMBL/GenBank/DDBJ whole genome shotgun (WGS) entry which is preliminary data.</text>
</comment>
<dbReference type="GO" id="GO:0005829">
    <property type="term" value="C:cytosol"/>
    <property type="evidence" value="ECO:0007669"/>
    <property type="project" value="TreeGrafter"/>
</dbReference>
<dbReference type="SMART" id="SM00248">
    <property type="entry name" value="ANK"/>
    <property type="match status" value="1"/>
</dbReference>
<evidence type="ECO:0000256" key="13">
    <source>
        <dbReference type="ARBA" id="ARBA00030313"/>
    </source>
</evidence>
<evidence type="ECO:0000256" key="2">
    <source>
        <dbReference type="ARBA" id="ARBA00001947"/>
    </source>
</evidence>
<dbReference type="Proteomes" id="UP000593567">
    <property type="component" value="Unassembled WGS sequence"/>
</dbReference>
<evidence type="ECO:0000256" key="20">
    <source>
        <dbReference type="PROSITE-ProRule" id="PRU00023"/>
    </source>
</evidence>
<comment type="cofactor">
    <cofactor evidence="2">
        <name>Zn(2+)</name>
        <dbReference type="ChEBI" id="CHEBI:29105"/>
    </cofactor>
</comment>
<dbReference type="InterPro" id="IPR050241">
    <property type="entry name" value="NAD-cap_RNA_hydrolase_NudC"/>
</dbReference>
<keyword evidence="10" id="KW-0520">NAD</keyword>
<evidence type="ECO:0000256" key="1">
    <source>
        <dbReference type="ARBA" id="ARBA00001946"/>
    </source>
</evidence>
<comment type="catalytic activity">
    <reaction evidence="11">
        <text>a 5'-end NAD(+)-phospho-ribonucleoside in mRNA + H2O = a 5'-end phospho-adenosine-phospho-ribonucleoside in mRNA + beta-nicotinamide D-ribonucleotide + 2 H(+)</text>
        <dbReference type="Rhea" id="RHEA:60876"/>
        <dbReference type="Rhea" id="RHEA-COMP:15698"/>
        <dbReference type="Rhea" id="RHEA-COMP:15719"/>
        <dbReference type="ChEBI" id="CHEBI:14649"/>
        <dbReference type="ChEBI" id="CHEBI:15377"/>
        <dbReference type="ChEBI" id="CHEBI:15378"/>
        <dbReference type="ChEBI" id="CHEBI:144029"/>
        <dbReference type="ChEBI" id="CHEBI:144051"/>
    </reaction>
    <physiologicalReaction direction="left-to-right" evidence="11">
        <dbReference type="Rhea" id="RHEA:60877"/>
    </physiologicalReaction>
</comment>
<keyword evidence="7" id="KW-0378">Hydrolase</keyword>
<dbReference type="InterPro" id="IPR049734">
    <property type="entry name" value="NudC-like_C"/>
</dbReference>
<keyword evidence="8" id="KW-0460">Magnesium</keyword>
<evidence type="ECO:0000256" key="7">
    <source>
        <dbReference type="ARBA" id="ARBA00022801"/>
    </source>
</evidence>
<comment type="function">
    <text evidence="15">mRNA decapping enzyme that specifically removes the nicotinamide adenine dinucleotide (NAD) cap from a subset of mRNAs by hydrolyzing the diphosphate linkage to produce nicotinamide mononucleotide (NMN) and 5' monophosphate mRNA. The NAD-cap is present at the 5'-end of some RNAs; in contrast to the canonical N7 methylguanosine (m7G) cap, the NAD cap promotes mRNA decay. Preferentially acts on NAD-capped transcripts in response to nutrient stress. Also acts on free nicotinamide adenine dinucleotide molecules: hydrolyzes NAD(H) into NMN(H) and AMP, and NADPH into NMNH and 2',5'-ADP. May act to regulate the concentration of peroxisomal nicotinamide nucleotide cofactors required for oxidative metabolism in this organelle. Regulates the levels of circadian clock components PER1, PER2, PER3 and CRY2 in the liver.</text>
</comment>
<dbReference type="PROSITE" id="PS50088">
    <property type="entry name" value="ANK_REPEAT"/>
    <property type="match status" value="1"/>
</dbReference>
<protein>
    <recommendedName>
        <fullName evidence="12">NAD-capped RNA hydrolase NUDT12</fullName>
        <ecNumber evidence="5">3.6.1.22</ecNumber>
    </recommendedName>
    <alternativeName>
        <fullName evidence="13">NADH pyrophosphatase NUDT12</fullName>
    </alternativeName>
    <alternativeName>
        <fullName evidence="14">Nucleoside diphosphate-linked moiety X motif 12</fullName>
    </alternativeName>
</protein>
<dbReference type="InterPro" id="IPR015375">
    <property type="entry name" value="NADH_PPase-like_N"/>
</dbReference>
<name>A0A7J7IUX3_BUGNE</name>
<dbReference type="GO" id="GO:0019677">
    <property type="term" value="P:NAD+ catabolic process"/>
    <property type="evidence" value="ECO:0007669"/>
    <property type="project" value="TreeGrafter"/>
</dbReference>
<dbReference type="Gene3D" id="3.90.79.20">
    <property type="match status" value="1"/>
</dbReference>
<keyword evidence="9" id="KW-0521">NADP</keyword>
<dbReference type="SUPFAM" id="SSF48403">
    <property type="entry name" value="Ankyrin repeat"/>
    <property type="match status" value="1"/>
</dbReference>
<dbReference type="InterPro" id="IPR002110">
    <property type="entry name" value="Ankyrin_rpt"/>
</dbReference>
<dbReference type="PROSITE" id="PS00893">
    <property type="entry name" value="NUDIX_BOX"/>
    <property type="match status" value="1"/>
</dbReference>
<dbReference type="SUPFAM" id="SSF55811">
    <property type="entry name" value="Nudix"/>
    <property type="match status" value="1"/>
</dbReference>
<comment type="subunit">
    <text evidence="16">Homodimer. Homodimerization is essential for its catalytic activity and protein stability. Interacts (via ANK repeats) with BLMH.</text>
</comment>
<dbReference type="PRINTS" id="PR00502">
    <property type="entry name" value="NUDIXFAMILY"/>
</dbReference>
<accession>A0A7J7IUX3</accession>
<gene>
    <name evidence="22" type="ORF">EB796_024493</name>
</gene>
<feature type="repeat" description="ANK" evidence="20">
    <location>
        <begin position="66"/>
        <end position="98"/>
    </location>
</feature>
<evidence type="ECO:0000256" key="12">
    <source>
        <dbReference type="ARBA" id="ARBA00023869"/>
    </source>
</evidence>
<sequence length="461" mass="52329">MNQKFAQTSISLIARHLSIRSRIRTSNNMAFDLEDKLFSLSANGKVSELKSLISMSNIKLNASNQRGWTALMFAARNGHKDVVSLLVEKGANVEQQNGLGQTAYDIAAFWSQTAILSLLKQADTESQPTEPVHYFTVRHLDRANEKRKDLQWLKERLATSQLTTFILAFVKTFPVLTGDEKNYSVRKFLPKDLENFVDMENCEQSEIVFLGMRTNDETGKQECLFAVDISQETYTDIQAAFPNENLYVPKGLRDAFLLDSEEAALTGLAHSVLDWHRNCIFCQCCGYRTKFAHAGYKRECTNEDCRTVREVKNSSYLRLDPTIIVAVISTDKSKLLLAQGRRFIPNMWSCLAGFMEPGESIEDACRREVFEETGIRVGRVTYHSTQPWPFPTQIMIGLIGHATNTDITVDKSELSDAKWFSRSEVVQMMTRNHPHGYFNPPHNAIAHHLIKAFLHNTSSKI</sequence>
<evidence type="ECO:0000256" key="11">
    <source>
        <dbReference type="ARBA" id="ARBA00023679"/>
    </source>
</evidence>
<dbReference type="PANTHER" id="PTHR42904:SF6">
    <property type="entry name" value="NAD-CAPPED RNA HYDROLASE NUDT12"/>
    <property type="match status" value="1"/>
</dbReference>
<dbReference type="Pfam" id="PF00293">
    <property type="entry name" value="NUDIX"/>
    <property type="match status" value="1"/>
</dbReference>
<dbReference type="InterPro" id="IPR000086">
    <property type="entry name" value="NUDIX_hydrolase_dom"/>
</dbReference>
<dbReference type="Pfam" id="PF09296">
    <property type="entry name" value="NUDIX-like"/>
    <property type="match status" value="1"/>
</dbReference>